<keyword evidence="2" id="KW-1185">Reference proteome</keyword>
<proteinExistence type="predicted"/>
<keyword evidence="1" id="KW-0687">Ribonucleoprotein</keyword>
<sequence length="77" mass="8577">MSGRGSIDWTGVKRMAKRCEICGRGPATGHAVSHSHILTKRRWMPNIHKIRAEVGGSVRRIRVCSRCLKAGKVKRAL</sequence>
<gene>
    <name evidence="1" type="primary">rpmB</name>
    <name evidence="1" type="ORF">FAVT5_1990</name>
</gene>
<dbReference type="EMBL" id="LR792684">
    <property type="protein sequence ID" value="CAB3392674.1"/>
    <property type="molecule type" value="Genomic_DNA"/>
</dbReference>
<name>A0ACA8Z9Q0_9BACL</name>
<protein>
    <submittedName>
        <fullName evidence="1">50S ribosomal protein L28</fullName>
    </submittedName>
</protein>
<keyword evidence="1" id="KW-0689">Ribosomal protein</keyword>
<dbReference type="Proteomes" id="UP000501793">
    <property type="component" value="Chromosome"/>
</dbReference>
<reference evidence="1" key="1">
    <citation type="submission" date="2020-04" db="EMBL/GenBank/DDBJ databases">
        <authorList>
            <person name="Hogendoorn C."/>
        </authorList>
    </citation>
    <scope>NUCLEOTIDE SEQUENCE</scope>
    <source>
        <strain evidence="1">FAVT5</strain>
    </source>
</reference>
<accession>A0ACA8Z9Q0</accession>
<evidence type="ECO:0000313" key="2">
    <source>
        <dbReference type="Proteomes" id="UP000501793"/>
    </source>
</evidence>
<evidence type="ECO:0000313" key="1">
    <source>
        <dbReference type="EMBL" id="CAB3392674.1"/>
    </source>
</evidence>
<organism evidence="1 2">
    <name type="scientific">Kyrpidia spormannii</name>
    <dbReference type="NCBI Taxonomy" id="2055160"/>
    <lineage>
        <taxon>Bacteria</taxon>
        <taxon>Bacillati</taxon>
        <taxon>Bacillota</taxon>
        <taxon>Bacilli</taxon>
        <taxon>Bacillales</taxon>
        <taxon>Alicyclobacillaceae</taxon>
        <taxon>Kyrpidia</taxon>
    </lineage>
</organism>